<dbReference type="Gene3D" id="1.10.150.50">
    <property type="entry name" value="Transcription Factor, Ets-1"/>
    <property type="match status" value="1"/>
</dbReference>
<name>A0AAE1HFX3_9NEOP</name>
<proteinExistence type="predicted"/>
<reference evidence="2" key="2">
    <citation type="journal article" date="2023" name="BMC Genomics">
        <title>Pest status, molecular evolution, and epigenetic factors derived from the genome assembly of Frankliniella fusca, a thysanopteran phytovirus vector.</title>
        <authorList>
            <person name="Catto M.A."/>
            <person name="Labadie P.E."/>
            <person name="Jacobson A.L."/>
            <person name="Kennedy G.G."/>
            <person name="Srinivasan R."/>
            <person name="Hunt B.G."/>
        </authorList>
    </citation>
    <scope>NUCLEOTIDE SEQUENCE</scope>
    <source>
        <strain evidence="2">PL_HMW_Pooled</strain>
    </source>
</reference>
<reference evidence="2" key="1">
    <citation type="submission" date="2021-07" db="EMBL/GenBank/DDBJ databases">
        <authorList>
            <person name="Catto M.A."/>
            <person name="Jacobson A."/>
            <person name="Kennedy G."/>
            <person name="Labadie P."/>
            <person name="Hunt B.G."/>
            <person name="Srinivasan R."/>
        </authorList>
    </citation>
    <scope>NUCLEOTIDE SEQUENCE</scope>
    <source>
        <strain evidence="2">PL_HMW_Pooled</strain>
        <tissue evidence="2">Head</tissue>
    </source>
</reference>
<dbReference type="AlphaFoldDB" id="A0AAE1HFX3"/>
<dbReference type="Proteomes" id="UP001219518">
    <property type="component" value="Unassembled WGS sequence"/>
</dbReference>
<evidence type="ECO:0000256" key="1">
    <source>
        <dbReference type="SAM" id="MobiDB-lite"/>
    </source>
</evidence>
<dbReference type="EMBL" id="JAHWGI010001007">
    <property type="protein sequence ID" value="KAK3920532.1"/>
    <property type="molecule type" value="Genomic_DNA"/>
</dbReference>
<gene>
    <name evidence="2" type="ORF">KUF71_009803</name>
</gene>
<sequence>MTLRIWDADSCKNTRGFAMERLSVDELSKSLVGHLSPELIKILHDQNINGARFVGLSETTLKLFDFNLGHIIDIVTLINDIKSGSKDLLHRNTRKSVSDNVDASSESSHNRSNDSITENTDGNMADDNTITERQADQDKSNSNSETDETDSDDSGKEEAEALLNTLVKAQYFKSISRY</sequence>
<accession>A0AAE1HFX3</accession>
<keyword evidence="3" id="KW-1185">Reference proteome</keyword>
<protein>
    <submittedName>
        <fullName evidence="2">Sterile alpha motif domain-containing protein 3</fullName>
    </submittedName>
</protein>
<feature type="compositionally biased region" description="Polar residues" evidence="1">
    <location>
        <begin position="116"/>
        <end position="132"/>
    </location>
</feature>
<evidence type="ECO:0000313" key="2">
    <source>
        <dbReference type="EMBL" id="KAK3920532.1"/>
    </source>
</evidence>
<feature type="region of interest" description="Disordered" evidence="1">
    <location>
        <begin position="94"/>
        <end position="160"/>
    </location>
</feature>
<evidence type="ECO:0000313" key="3">
    <source>
        <dbReference type="Proteomes" id="UP001219518"/>
    </source>
</evidence>
<comment type="caution">
    <text evidence="2">The sequence shown here is derived from an EMBL/GenBank/DDBJ whole genome shotgun (WGS) entry which is preliminary data.</text>
</comment>
<organism evidence="2 3">
    <name type="scientific">Frankliniella fusca</name>
    <dbReference type="NCBI Taxonomy" id="407009"/>
    <lineage>
        <taxon>Eukaryota</taxon>
        <taxon>Metazoa</taxon>
        <taxon>Ecdysozoa</taxon>
        <taxon>Arthropoda</taxon>
        <taxon>Hexapoda</taxon>
        <taxon>Insecta</taxon>
        <taxon>Pterygota</taxon>
        <taxon>Neoptera</taxon>
        <taxon>Paraneoptera</taxon>
        <taxon>Thysanoptera</taxon>
        <taxon>Terebrantia</taxon>
        <taxon>Thripoidea</taxon>
        <taxon>Thripidae</taxon>
        <taxon>Frankliniella</taxon>
    </lineage>
</organism>
<dbReference type="InterPro" id="IPR013761">
    <property type="entry name" value="SAM/pointed_sf"/>
</dbReference>